<reference evidence="4" key="1">
    <citation type="submission" date="2018-05" db="EMBL/GenBank/DDBJ databases">
        <authorList>
            <person name="Lanie J.A."/>
            <person name="Ng W.-L."/>
            <person name="Kazmierczak K.M."/>
            <person name="Andrzejewski T.M."/>
            <person name="Davidsen T.M."/>
            <person name="Wayne K.J."/>
            <person name="Tettelin H."/>
            <person name="Glass J.I."/>
            <person name="Rusch D."/>
            <person name="Podicherti R."/>
            <person name="Tsui H.-C.T."/>
            <person name="Winkler M.E."/>
        </authorList>
    </citation>
    <scope>NUCLEOTIDE SEQUENCE</scope>
</reference>
<dbReference type="InterPro" id="IPR046348">
    <property type="entry name" value="SIS_dom_sf"/>
</dbReference>
<feature type="domain" description="SIS" evidence="3">
    <location>
        <begin position="1"/>
        <end position="85"/>
    </location>
</feature>
<dbReference type="GO" id="GO:0004476">
    <property type="term" value="F:mannose-6-phosphate isomerase activity"/>
    <property type="evidence" value="ECO:0007669"/>
    <property type="project" value="InterPro"/>
</dbReference>
<proteinExistence type="inferred from homology"/>
<comment type="similarity">
    <text evidence="1">Belongs to the PGI/PMI family.</text>
</comment>
<dbReference type="Pfam" id="PF10432">
    <property type="entry name" value="bact-PGI_C"/>
    <property type="match status" value="1"/>
</dbReference>
<dbReference type="GO" id="GO:1901135">
    <property type="term" value="P:carbohydrate derivative metabolic process"/>
    <property type="evidence" value="ECO:0007669"/>
    <property type="project" value="InterPro"/>
</dbReference>
<dbReference type="Gene3D" id="3.40.50.10490">
    <property type="entry name" value="Glucose-6-phosphate isomerase like protein, domain 1"/>
    <property type="match status" value="2"/>
</dbReference>
<evidence type="ECO:0000256" key="2">
    <source>
        <dbReference type="ARBA" id="ARBA00023235"/>
    </source>
</evidence>
<dbReference type="AlphaFoldDB" id="A0A382TLV6"/>
<dbReference type="SUPFAM" id="SSF53697">
    <property type="entry name" value="SIS domain"/>
    <property type="match status" value="1"/>
</dbReference>
<protein>
    <recommendedName>
        <fullName evidence="3">SIS domain-containing protein</fullName>
    </recommendedName>
</protein>
<evidence type="ECO:0000313" key="4">
    <source>
        <dbReference type="EMBL" id="SVD22752.1"/>
    </source>
</evidence>
<feature type="non-terminal residue" evidence="4">
    <location>
        <position position="1"/>
    </location>
</feature>
<dbReference type="InterPro" id="IPR001347">
    <property type="entry name" value="SIS_dom"/>
</dbReference>
<dbReference type="GO" id="GO:0004347">
    <property type="term" value="F:glucose-6-phosphate isomerase activity"/>
    <property type="evidence" value="ECO:0007669"/>
    <property type="project" value="InterPro"/>
</dbReference>
<dbReference type="GO" id="GO:0005975">
    <property type="term" value="P:carbohydrate metabolic process"/>
    <property type="evidence" value="ECO:0007669"/>
    <property type="project" value="InterPro"/>
</dbReference>
<accession>A0A382TLV6</accession>
<sequence length="256" mass="28815">IASSYSGNTEETLSAFSQCVERNCSIIVLSTGGKLTQNAKDIGLDMITIPKGYQPRCALGFSLTLILLILERFSFISKIVAKNVKKSIIPIKNLCSELSISGNSAMRIAEEIHCTCPIIYGSEDMTWVVAMRFRGQLAENAKMLSFQNNFPEQNHNEIEGWTVNQDIIRRFSIIWLRDIDDHPGNLARMDIVSSLLESTSDSQLTISQSGPNRVERMLKLIHYIDWISYYAAILNDVDPTPVNRIQELKDKIAQID</sequence>
<keyword evidence="2" id="KW-0413">Isomerase</keyword>
<organism evidence="4">
    <name type="scientific">marine metagenome</name>
    <dbReference type="NCBI Taxonomy" id="408172"/>
    <lineage>
        <taxon>unclassified sequences</taxon>
        <taxon>metagenomes</taxon>
        <taxon>ecological metagenomes</taxon>
    </lineage>
</organism>
<dbReference type="InterPro" id="IPR019490">
    <property type="entry name" value="Glu6P/Mann6P_isomerase_C"/>
</dbReference>
<evidence type="ECO:0000259" key="3">
    <source>
        <dbReference type="PROSITE" id="PS51464"/>
    </source>
</evidence>
<gene>
    <name evidence="4" type="ORF">METZ01_LOCUS375606</name>
</gene>
<dbReference type="GO" id="GO:0097367">
    <property type="term" value="F:carbohydrate derivative binding"/>
    <property type="evidence" value="ECO:0007669"/>
    <property type="project" value="InterPro"/>
</dbReference>
<dbReference type="PROSITE" id="PS51464">
    <property type="entry name" value="SIS"/>
    <property type="match status" value="1"/>
</dbReference>
<dbReference type="CDD" id="cd05637">
    <property type="entry name" value="SIS_PGI_PMI_2"/>
    <property type="match status" value="1"/>
</dbReference>
<name>A0A382TLV6_9ZZZZ</name>
<dbReference type="EMBL" id="UINC01137423">
    <property type="protein sequence ID" value="SVD22752.1"/>
    <property type="molecule type" value="Genomic_DNA"/>
</dbReference>
<evidence type="ECO:0000256" key="1">
    <source>
        <dbReference type="ARBA" id="ARBA00010523"/>
    </source>
</evidence>